<dbReference type="WBParaSite" id="ALUE_0000079901-mRNA-1">
    <property type="protein sequence ID" value="ALUE_0000079901-mRNA-1"/>
    <property type="gene ID" value="ALUE_0000079901"/>
</dbReference>
<name>A0A0M3HH04_ASCLU</name>
<accession>A0A0M3HH04</accession>
<evidence type="ECO:0000313" key="1">
    <source>
        <dbReference type="Proteomes" id="UP000036681"/>
    </source>
</evidence>
<proteinExistence type="predicted"/>
<protein>
    <submittedName>
        <fullName evidence="2">Secreted protein</fullName>
    </submittedName>
</protein>
<dbReference type="Proteomes" id="UP000036681">
    <property type="component" value="Unplaced"/>
</dbReference>
<sequence length="87" mass="9460">MKESDRGKWEDITGGAVCVNVTAAWLCILRPYTHLTSPVEVALVHLLTHGCATVLWSSACRSQHFCRLNAKKGAVTRPIAVTKLACP</sequence>
<organism evidence="1 2">
    <name type="scientific">Ascaris lumbricoides</name>
    <name type="common">Giant roundworm</name>
    <dbReference type="NCBI Taxonomy" id="6252"/>
    <lineage>
        <taxon>Eukaryota</taxon>
        <taxon>Metazoa</taxon>
        <taxon>Ecdysozoa</taxon>
        <taxon>Nematoda</taxon>
        <taxon>Chromadorea</taxon>
        <taxon>Rhabditida</taxon>
        <taxon>Spirurina</taxon>
        <taxon>Ascaridomorpha</taxon>
        <taxon>Ascaridoidea</taxon>
        <taxon>Ascarididae</taxon>
        <taxon>Ascaris</taxon>
    </lineage>
</organism>
<keyword evidence="1" id="KW-1185">Reference proteome</keyword>
<evidence type="ECO:0000313" key="2">
    <source>
        <dbReference type="WBParaSite" id="ALUE_0000079901-mRNA-1"/>
    </source>
</evidence>
<reference evidence="2" key="1">
    <citation type="submission" date="2017-02" db="UniProtKB">
        <authorList>
            <consortium name="WormBaseParasite"/>
        </authorList>
    </citation>
    <scope>IDENTIFICATION</scope>
</reference>
<dbReference type="AlphaFoldDB" id="A0A0M3HH04"/>